<dbReference type="InterPro" id="IPR012338">
    <property type="entry name" value="Beta-lactam/transpept-like"/>
</dbReference>
<protein>
    <recommendedName>
        <fullName evidence="2">Beta-lactamase-related domain-containing protein</fullName>
    </recommendedName>
</protein>
<dbReference type="EMBL" id="BMDJ01000002">
    <property type="protein sequence ID" value="GGI23774.1"/>
    <property type="molecule type" value="Genomic_DNA"/>
</dbReference>
<evidence type="ECO:0000259" key="2">
    <source>
        <dbReference type="Pfam" id="PF00144"/>
    </source>
</evidence>
<organism evidence="3 4">
    <name type="scientific">Pedobacter mendelii</name>
    <dbReference type="NCBI Taxonomy" id="1908240"/>
    <lineage>
        <taxon>Bacteria</taxon>
        <taxon>Pseudomonadati</taxon>
        <taxon>Bacteroidota</taxon>
        <taxon>Sphingobacteriia</taxon>
        <taxon>Sphingobacteriales</taxon>
        <taxon>Sphingobacteriaceae</taxon>
        <taxon>Pedobacter</taxon>
    </lineage>
</organism>
<reference evidence="4" key="1">
    <citation type="journal article" date="2019" name="Int. J. Syst. Evol. Microbiol.">
        <title>The Global Catalogue of Microorganisms (GCM) 10K type strain sequencing project: providing services to taxonomists for standard genome sequencing and annotation.</title>
        <authorList>
            <consortium name="The Broad Institute Genomics Platform"/>
            <consortium name="The Broad Institute Genome Sequencing Center for Infectious Disease"/>
            <person name="Wu L."/>
            <person name="Ma J."/>
        </authorList>
    </citation>
    <scope>NUCLEOTIDE SEQUENCE [LARGE SCALE GENOMIC DNA]</scope>
    <source>
        <strain evidence="4">CCM 8939</strain>
    </source>
</reference>
<dbReference type="PANTHER" id="PTHR43283">
    <property type="entry name" value="BETA-LACTAMASE-RELATED"/>
    <property type="match status" value="1"/>
</dbReference>
<comment type="caution">
    <text evidence="3">The sequence shown here is derived from an EMBL/GenBank/DDBJ whole genome shotgun (WGS) entry which is preliminary data.</text>
</comment>
<proteinExistence type="predicted"/>
<keyword evidence="4" id="KW-1185">Reference proteome</keyword>
<feature type="signal peptide" evidence="1">
    <location>
        <begin position="1"/>
        <end position="22"/>
    </location>
</feature>
<evidence type="ECO:0000313" key="4">
    <source>
        <dbReference type="Proteomes" id="UP000645390"/>
    </source>
</evidence>
<dbReference type="SUPFAM" id="SSF56601">
    <property type="entry name" value="beta-lactamase/transpeptidase-like"/>
    <property type="match status" value="1"/>
</dbReference>
<gene>
    <name evidence="3" type="ORF">GCM10008119_09340</name>
</gene>
<dbReference type="PANTHER" id="PTHR43283:SF7">
    <property type="entry name" value="BETA-LACTAMASE-RELATED DOMAIN-CONTAINING PROTEIN"/>
    <property type="match status" value="1"/>
</dbReference>
<dbReference type="InterPro" id="IPR050789">
    <property type="entry name" value="Diverse_Enzym_Activities"/>
</dbReference>
<accession>A0ABQ2BHV6</accession>
<name>A0ABQ2BHV6_9SPHI</name>
<feature type="domain" description="Beta-lactamase-related" evidence="2">
    <location>
        <begin position="236"/>
        <end position="524"/>
    </location>
</feature>
<keyword evidence="1" id="KW-0732">Signal</keyword>
<evidence type="ECO:0000256" key="1">
    <source>
        <dbReference type="SAM" id="SignalP"/>
    </source>
</evidence>
<dbReference type="Pfam" id="PF00144">
    <property type="entry name" value="Beta-lactamase"/>
    <property type="match status" value="1"/>
</dbReference>
<dbReference type="InterPro" id="IPR001466">
    <property type="entry name" value="Beta-lactam-related"/>
</dbReference>
<dbReference type="Gene3D" id="3.40.710.10">
    <property type="entry name" value="DD-peptidase/beta-lactamase superfamily"/>
    <property type="match status" value="1"/>
</dbReference>
<dbReference type="RefSeq" id="WP_188412099.1">
    <property type="nucleotide sequence ID" value="NZ_BMDJ01000002.1"/>
</dbReference>
<feature type="chain" id="PRO_5047438221" description="Beta-lactamase-related domain-containing protein" evidence="1">
    <location>
        <begin position="23"/>
        <end position="541"/>
    </location>
</feature>
<dbReference type="Proteomes" id="UP000645390">
    <property type="component" value="Unassembled WGS sequence"/>
</dbReference>
<sequence>MKQFLFLTVFTASISLCFTANAQLKTLEFFDHRPNLTDTLSKNSAIASYNIGSNQDLYLKLNTGNSLAEELEKLAPGLPIDSALKIGNFRFSFLIDGKPVYKEDLHPGAILLEDKMVGKPLSVVLISGNRSGLWSLNMWDRFMINSGISLFGQAPKKLTIQIGVYIDSGHRVYSPILLGADIIVTRILPPIDAKLIRPQPIKPESGWPLYSGKYNQELIVQLNTKILDQSYKKINSIVVVKKGALLLEEYFNGSSRESLHDPRSVSKSFTGTLLGLAIRDGYLKSEQQKLGEFYNLEQFEHPSAKKDSVKLIDLLTMSAAFDGNDDVMESPGNEEHMYPTADYVKFALDLPMAVDKQNGKQWSYFTVGTMLLGDIMDKVIPGGLEPYAKKKLFDPLGIDSLQWARTPMGKPFTGGGLRLKALDFAKFGQLYCNGGLWKGEQIVPKSWVNKSFRHLQNLPADRPGFYGFLFWNKIFKINGENLEAWYSSGNGGNKIYIFKQIDLVVVVNASAYGTSFAHQQADQILEKYILPAVLNTSPAVN</sequence>
<evidence type="ECO:0000313" key="3">
    <source>
        <dbReference type="EMBL" id="GGI23774.1"/>
    </source>
</evidence>